<dbReference type="Gene3D" id="3.40.50.2300">
    <property type="match status" value="4"/>
</dbReference>
<evidence type="ECO:0000256" key="2">
    <source>
        <dbReference type="ARBA" id="ARBA00022692"/>
    </source>
</evidence>
<evidence type="ECO:0000256" key="6">
    <source>
        <dbReference type="ARBA" id="ARBA00023180"/>
    </source>
</evidence>
<dbReference type="GO" id="GO:0004930">
    <property type="term" value="F:G protein-coupled receptor activity"/>
    <property type="evidence" value="ECO:0007669"/>
    <property type="project" value="InterPro"/>
</dbReference>
<evidence type="ECO:0000256" key="4">
    <source>
        <dbReference type="ARBA" id="ARBA00023136"/>
    </source>
</evidence>
<dbReference type="EMBL" id="VSWD01000005">
    <property type="protein sequence ID" value="KAK3103433.1"/>
    <property type="molecule type" value="Genomic_DNA"/>
</dbReference>
<feature type="domain" description="Receptor ligand binding region" evidence="10">
    <location>
        <begin position="516"/>
        <end position="905"/>
    </location>
</feature>
<dbReference type="SUPFAM" id="SSF53822">
    <property type="entry name" value="Periplasmic binding protein-like I"/>
    <property type="match status" value="2"/>
</dbReference>
<gene>
    <name evidence="11" type="ORF">FSP39_019176</name>
</gene>
<dbReference type="GO" id="GO:0016020">
    <property type="term" value="C:membrane"/>
    <property type="evidence" value="ECO:0007669"/>
    <property type="project" value="UniProtKB-SubCell"/>
</dbReference>
<evidence type="ECO:0000256" key="5">
    <source>
        <dbReference type="ARBA" id="ARBA00023170"/>
    </source>
</evidence>
<dbReference type="PANTHER" id="PTHR24060">
    <property type="entry name" value="METABOTROPIC GLUTAMATE RECEPTOR"/>
    <property type="match status" value="1"/>
</dbReference>
<feature type="region of interest" description="Disordered" evidence="7">
    <location>
        <begin position="1085"/>
        <end position="1294"/>
    </location>
</feature>
<keyword evidence="4 8" id="KW-0472">Membrane</keyword>
<keyword evidence="5" id="KW-0675">Receptor</keyword>
<reference evidence="11" key="1">
    <citation type="submission" date="2019-08" db="EMBL/GenBank/DDBJ databases">
        <title>The improved chromosome-level genome for the pearl oyster Pinctada fucata martensii using PacBio sequencing and Hi-C.</title>
        <authorList>
            <person name="Zheng Z."/>
        </authorList>
    </citation>
    <scope>NUCLEOTIDE SEQUENCE</scope>
    <source>
        <strain evidence="11">ZZ-2019</strain>
        <tissue evidence="11">Adductor muscle</tissue>
    </source>
</reference>
<keyword evidence="12" id="KW-1185">Reference proteome</keyword>
<evidence type="ECO:0000256" key="1">
    <source>
        <dbReference type="ARBA" id="ARBA00004141"/>
    </source>
</evidence>
<accession>A0AA88YEH9</accession>
<feature type="signal peptide" evidence="9">
    <location>
        <begin position="1"/>
        <end position="22"/>
    </location>
</feature>
<feature type="compositionally biased region" description="Polar residues" evidence="7">
    <location>
        <begin position="1142"/>
        <end position="1158"/>
    </location>
</feature>
<dbReference type="InterPro" id="IPR050726">
    <property type="entry name" value="mGluR"/>
</dbReference>
<keyword evidence="2 8" id="KW-0812">Transmembrane</keyword>
<evidence type="ECO:0000259" key="10">
    <source>
        <dbReference type="Pfam" id="PF01094"/>
    </source>
</evidence>
<keyword evidence="3 8" id="KW-1133">Transmembrane helix</keyword>
<dbReference type="InterPro" id="IPR028082">
    <property type="entry name" value="Peripla_BP_I"/>
</dbReference>
<name>A0AA88YEH9_PINIB</name>
<dbReference type="InterPro" id="IPR001828">
    <property type="entry name" value="ANF_lig-bd_rcpt"/>
</dbReference>
<feature type="compositionally biased region" description="Polar residues" evidence="7">
    <location>
        <begin position="1116"/>
        <end position="1126"/>
    </location>
</feature>
<protein>
    <recommendedName>
        <fullName evidence="10">Receptor ligand binding region domain-containing protein</fullName>
    </recommendedName>
</protein>
<feature type="compositionally biased region" description="Polar residues" evidence="7">
    <location>
        <begin position="1178"/>
        <end position="1225"/>
    </location>
</feature>
<dbReference type="InterPro" id="IPR000337">
    <property type="entry name" value="GPCR_3"/>
</dbReference>
<evidence type="ECO:0000256" key="8">
    <source>
        <dbReference type="SAM" id="Phobius"/>
    </source>
</evidence>
<keyword evidence="9" id="KW-0732">Signal</keyword>
<evidence type="ECO:0000256" key="9">
    <source>
        <dbReference type="SAM" id="SignalP"/>
    </source>
</evidence>
<feature type="compositionally biased region" description="Polar residues" evidence="7">
    <location>
        <begin position="1257"/>
        <end position="1271"/>
    </location>
</feature>
<comment type="subcellular location">
    <subcellularLocation>
        <location evidence="1">Membrane</location>
        <topology evidence="1">Multi-pass membrane protein</topology>
    </subcellularLocation>
</comment>
<feature type="domain" description="Receptor ligand binding region" evidence="10">
    <location>
        <begin position="50"/>
        <end position="409"/>
    </location>
</feature>
<keyword evidence="6" id="KW-0325">Glycoprotein</keyword>
<sequence>MRLRDLFTATLTVFTLVSLSAGYQQCELNPLQVNPGANARFALILSVRQNDGNEECSRVSQTALQSIAAVEWAVNKINRTGLLTGMTLGILGPSRSYTAASILRLLDGVVPPVPVVSSFASLPELRQYYNFVRTIPADSEQVKAIMQLMKHFGWTYIGIIHTNDNYGINGAEALKKAGKEHDICVNIIYRLETTDTFKNSSLRNGLTLRIREIQSRTKNSEILIVYFGMKSVISSLFQPVYLQQMIELRKVKWVMSDFVGTSPDVLTTSLNMQHTAGIFTVSMSSIPVPEVKTYFDEKWATRLIQPQNDPLKRLMNEVQGPKEEWNKDFVMSNIDSVYALVEAVRQAFLNKCQYYSTICDGFDTFLKTNLVDTLRRVNFSYSSLNDTYGPTELINAEHGFSFDDQGDLVRDTGTPLYDINIYDGSSFIKVGNFTNDQLHLDDSLLTVHTAFTSTCSIMCTECTEMPKIPYRYMQGATGSGSSLFLGIFTLHDKNKTDEFQCGSFRNHTVGYDTIGMEAFFHAVQEVRRVTGLNFSAIAFDDCYSLNSASYIVSEFLSGNMQISDGAGGLVDPQRVAVVIGPYSSGVTVPLSFQFMNLKIPVVSYASTSPDLDDRNNFPYFFRTVPSDIDQAAAMIQIIRKFNWHYVGLVYVDNNYGSKGKELLMRYAIEHSICIADPIVVSDSPNEDYYNVLAKMNSKKTSVFLYFGTDTVMRNILQKLDVFRDNFHFMFIASEDNYDILQQFGAVSEGSLVFKIDTITVDKTFNQYLRDRTPQLETGNSWFREFWSYYFGCNPIGGFDKRDFAECSNGQYFNDSSISKFVNDQSVNQIMNAVYASGVALKEVQEKLCIISPPPCENSMERANEMAAIFQDVKLNISQSGSTSQFQVFNNERNGNLGFEILNVQQSGNSYRNVKVGSYRSGSLTMENIESVHFYDQDGRRTQMKSECTRELCSHCSVYNPTTTTMSTATQTKTEKPLEELRTADVILIVLLSVICVFLCISITFVTCYFRKKIKDLRLRMLNNQPKIVYANDGAHHFNTLNLRSEATSNGTIHFQNEERSHGNDSGGVVNEAFLPDNYLHVASSEKASSPRISNPAGYSPLSNNPPVAPEMVKIQTRPTSAIQNRPSQRKPDLPPRDHPQNHKSNNSTSSLDSGNLTPNGYPKMGTGPSVLNGVMTPLSVSGSVSPRGSEVNSSSGQSQVQPRMGTSLQNSAQNSPLRFSPQEYSLQDKGHSPQTPNYTPPNQSPIRTPNFTPPQLSPVSLETFSPPLNSNEQRRTRLVSGASSPDGEGKISQV</sequence>
<dbReference type="Pfam" id="PF01094">
    <property type="entry name" value="ANF_receptor"/>
    <property type="match status" value="2"/>
</dbReference>
<feature type="chain" id="PRO_5041674347" description="Receptor ligand binding region domain-containing protein" evidence="9">
    <location>
        <begin position="23"/>
        <end position="1294"/>
    </location>
</feature>
<feature type="transmembrane region" description="Helical" evidence="8">
    <location>
        <begin position="985"/>
        <end position="1009"/>
    </location>
</feature>
<dbReference type="Proteomes" id="UP001186944">
    <property type="component" value="Unassembled WGS sequence"/>
</dbReference>
<organism evidence="11 12">
    <name type="scientific">Pinctada imbricata</name>
    <name type="common">Atlantic pearl-oyster</name>
    <name type="synonym">Pinctada martensii</name>
    <dbReference type="NCBI Taxonomy" id="66713"/>
    <lineage>
        <taxon>Eukaryota</taxon>
        <taxon>Metazoa</taxon>
        <taxon>Spiralia</taxon>
        <taxon>Lophotrochozoa</taxon>
        <taxon>Mollusca</taxon>
        <taxon>Bivalvia</taxon>
        <taxon>Autobranchia</taxon>
        <taxon>Pteriomorphia</taxon>
        <taxon>Pterioida</taxon>
        <taxon>Pterioidea</taxon>
        <taxon>Pteriidae</taxon>
        <taxon>Pinctada</taxon>
    </lineage>
</organism>
<evidence type="ECO:0000256" key="7">
    <source>
        <dbReference type="SAM" id="MobiDB-lite"/>
    </source>
</evidence>
<feature type="compositionally biased region" description="Basic and acidic residues" evidence="7">
    <location>
        <begin position="1129"/>
        <end position="1140"/>
    </location>
</feature>
<dbReference type="PRINTS" id="PR00248">
    <property type="entry name" value="GPCRMGR"/>
</dbReference>
<evidence type="ECO:0000256" key="3">
    <source>
        <dbReference type="ARBA" id="ARBA00022989"/>
    </source>
</evidence>
<evidence type="ECO:0000313" key="12">
    <source>
        <dbReference type="Proteomes" id="UP001186944"/>
    </source>
</evidence>
<proteinExistence type="predicted"/>
<comment type="caution">
    <text evidence="11">The sequence shown here is derived from an EMBL/GenBank/DDBJ whole genome shotgun (WGS) entry which is preliminary data.</text>
</comment>
<evidence type="ECO:0000313" key="11">
    <source>
        <dbReference type="EMBL" id="KAK3103433.1"/>
    </source>
</evidence>